<evidence type="ECO:0000259" key="2">
    <source>
        <dbReference type="Pfam" id="PF07282"/>
    </source>
</evidence>
<dbReference type="RefSeq" id="WP_250859214.1">
    <property type="nucleotide sequence ID" value="NZ_JAGSOJ010000002.1"/>
</dbReference>
<dbReference type="InterPro" id="IPR010095">
    <property type="entry name" value="Cas12f1-like_TNB"/>
</dbReference>
<evidence type="ECO:0000313" key="4">
    <source>
        <dbReference type="Proteomes" id="UP001056429"/>
    </source>
</evidence>
<keyword evidence="4" id="KW-1185">Reference proteome</keyword>
<gene>
    <name evidence="3" type="ORF">KDK92_10550</name>
</gene>
<evidence type="ECO:0000256" key="1">
    <source>
        <dbReference type="ARBA" id="ARBA00023125"/>
    </source>
</evidence>
<dbReference type="GO" id="GO:0003677">
    <property type="term" value="F:DNA binding"/>
    <property type="evidence" value="ECO:0007669"/>
    <property type="project" value="UniProtKB-KW"/>
</dbReference>
<dbReference type="NCBIfam" id="NF040570">
    <property type="entry name" value="guided_TnpB"/>
    <property type="match status" value="1"/>
</dbReference>
<reference evidence="3" key="2">
    <citation type="submission" date="2021-04" db="EMBL/GenBank/DDBJ databases">
        <authorList>
            <person name="Dong X."/>
        </authorList>
    </citation>
    <scope>NUCLEOTIDE SEQUENCE</scope>
    <source>
        <strain evidence="3">ZWT</strain>
    </source>
</reference>
<evidence type="ECO:0000313" key="3">
    <source>
        <dbReference type="EMBL" id="MCM1990173.1"/>
    </source>
</evidence>
<feature type="domain" description="Cas12f1-like TNB" evidence="2">
    <location>
        <begin position="376"/>
        <end position="435"/>
    </location>
</feature>
<comment type="caution">
    <text evidence="3">The sequence shown here is derived from an EMBL/GenBank/DDBJ whole genome shotgun (WGS) entry which is preliminary data.</text>
</comment>
<dbReference type="EMBL" id="JAGSOJ010000002">
    <property type="protein sequence ID" value="MCM1990173.1"/>
    <property type="molecule type" value="Genomic_DNA"/>
</dbReference>
<proteinExistence type="predicted"/>
<name>A0A9J6P2P8_9CLOT</name>
<sequence length="462" mass="54909">MDNIVKTVKQHSYELDEETLKELLFIGNQFKNVKNYVYSRYSGINSISLLSNPRQIRDEWTKSKFAQQWKLPARYWKLALSEAMTNIKSEWSNIKRRIKEQCKVNDNLTKKDKHYINYILKSNELYHRILTHKDYDIPSKFKDIDLNFKYLNNLIRRYTRKYKGKIPYSYKLTTFSIDTGLYSYIDDGIKITCTKKGKRLPIKLTDSNKYDRTLIIKVVENKIEVHIPLKIKTKYHKDYDNIIGIDKGYKYLFAVSSGKFYGENLNDYLSKETERLNEINTKRNRFYALYNQHLEHGNITKANSILQNNLGKVKCNHNKLTHNETVKSYINHSINKLIDTEKPKEIVMEQLDFVNWNGKYPKSVKRKLSRWIKGYIRERLEYKCDFNNIKYTYINPAYTSKLCSKCNSFGIRKGDVFTCPKCGEIHSDLNASINILDRKYDKEISLYINYKKVKKILEDRAS</sequence>
<dbReference type="Pfam" id="PF07282">
    <property type="entry name" value="Cas12f1-like_TNB"/>
    <property type="match status" value="1"/>
</dbReference>
<accession>A0A9J6P2P8</accession>
<dbReference type="AlphaFoldDB" id="A0A9J6P2P8"/>
<dbReference type="Proteomes" id="UP001056429">
    <property type="component" value="Unassembled WGS sequence"/>
</dbReference>
<reference evidence="3" key="1">
    <citation type="journal article" date="2021" name="mSystems">
        <title>Bacteria and Archaea Synergistically Convert Glycine Betaine to Biogenic Methane in the Formosa Cold Seep of the South China Sea.</title>
        <authorList>
            <person name="Li L."/>
            <person name="Zhang W."/>
            <person name="Zhang S."/>
            <person name="Song L."/>
            <person name="Sun Q."/>
            <person name="Zhang H."/>
            <person name="Xiang H."/>
            <person name="Dong X."/>
        </authorList>
    </citation>
    <scope>NUCLEOTIDE SEQUENCE</scope>
    <source>
        <strain evidence="3">ZWT</strain>
    </source>
</reference>
<protein>
    <submittedName>
        <fullName evidence="3">Transposase</fullName>
    </submittedName>
</protein>
<organism evidence="3 4">
    <name type="scientific">Oceanirhabdus seepicola</name>
    <dbReference type="NCBI Taxonomy" id="2828781"/>
    <lineage>
        <taxon>Bacteria</taxon>
        <taxon>Bacillati</taxon>
        <taxon>Bacillota</taxon>
        <taxon>Clostridia</taxon>
        <taxon>Eubacteriales</taxon>
        <taxon>Clostridiaceae</taxon>
        <taxon>Oceanirhabdus</taxon>
    </lineage>
</organism>
<keyword evidence="1" id="KW-0238">DNA-binding</keyword>